<name>X1BIB2_9ZZZZ</name>
<proteinExistence type="predicted"/>
<feature type="region of interest" description="Disordered" evidence="1">
    <location>
        <begin position="1"/>
        <end position="24"/>
    </location>
</feature>
<dbReference type="EMBL" id="BART01019254">
    <property type="protein sequence ID" value="GAG83843.1"/>
    <property type="molecule type" value="Genomic_DNA"/>
</dbReference>
<feature type="compositionally biased region" description="Acidic residues" evidence="1">
    <location>
        <begin position="9"/>
        <end position="18"/>
    </location>
</feature>
<comment type="caution">
    <text evidence="2">The sequence shown here is derived from an EMBL/GenBank/DDBJ whole genome shotgun (WGS) entry which is preliminary data.</text>
</comment>
<feature type="non-terminal residue" evidence="2">
    <location>
        <position position="1"/>
    </location>
</feature>
<organism evidence="2">
    <name type="scientific">marine sediment metagenome</name>
    <dbReference type="NCBI Taxonomy" id="412755"/>
    <lineage>
        <taxon>unclassified sequences</taxon>
        <taxon>metagenomes</taxon>
        <taxon>ecological metagenomes</taxon>
    </lineage>
</organism>
<evidence type="ECO:0000256" key="1">
    <source>
        <dbReference type="SAM" id="MobiDB-lite"/>
    </source>
</evidence>
<reference evidence="2" key="1">
    <citation type="journal article" date="2014" name="Front. Microbiol.">
        <title>High frequency of phylogenetically diverse reductive dehalogenase-homologous genes in deep subseafloor sedimentary metagenomes.</title>
        <authorList>
            <person name="Kawai M."/>
            <person name="Futagami T."/>
            <person name="Toyoda A."/>
            <person name="Takaki Y."/>
            <person name="Nishi S."/>
            <person name="Hori S."/>
            <person name="Arai W."/>
            <person name="Tsubouchi T."/>
            <person name="Morono Y."/>
            <person name="Uchiyama I."/>
            <person name="Ito T."/>
            <person name="Fujiyama A."/>
            <person name="Inagaki F."/>
            <person name="Takami H."/>
        </authorList>
    </citation>
    <scope>NUCLEOTIDE SEQUENCE</scope>
    <source>
        <strain evidence="2">Expedition CK06-06</strain>
    </source>
</reference>
<evidence type="ECO:0000313" key="2">
    <source>
        <dbReference type="EMBL" id="GAG83843.1"/>
    </source>
</evidence>
<sequence length="91" mass="10099">NPPKVIDYSSDENSGDEADGSRPLSIEELKAKTLSRINQPRKKTEPVPLVNRRRSSVLTRRRGSLLVTQAVSFMKNTGMGTQNENITSVVM</sequence>
<dbReference type="AlphaFoldDB" id="X1BIB2"/>
<gene>
    <name evidence="2" type="ORF">S01H4_36088</name>
</gene>
<accession>X1BIB2</accession>
<protein>
    <submittedName>
        <fullName evidence="2">Uncharacterized protein</fullName>
    </submittedName>
</protein>